<dbReference type="PANTHER" id="PTHR36720:SF1">
    <property type="entry name" value="TAF RNA POLYMERASE I SUBUNIT A"/>
    <property type="match status" value="1"/>
</dbReference>
<organism evidence="2 3">
    <name type="scientific">Juglans regia</name>
    <name type="common">English walnut</name>
    <dbReference type="NCBI Taxonomy" id="51240"/>
    <lineage>
        <taxon>Eukaryota</taxon>
        <taxon>Viridiplantae</taxon>
        <taxon>Streptophyta</taxon>
        <taxon>Embryophyta</taxon>
        <taxon>Tracheophyta</taxon>
        <taxon>Spermatophyta</taxon>
        <taxon>Magnoliopsida</taxon>
        <taxon>eudicotyledons</taxon>
        <taxon>Gunneridae</taxon>
        <taxon>Pentapetalae</taxon>
        <taxon>rosids</taxon>
        <taxon>fabids</taxon>
        <taxon>Fagales</taxon>
        <taxon>Juglandaceae</taxon>
        <taxon>Juglans</taxon>
    </lineage>
</organism>
<gene>
    <name evidence="2" type="ORF">F2P56_025851</name>
</gene>
<accession>A0A833UFV7</accession>
<evidence type="ECO:0000313" key="2">
    <source>
        <dbReference type="EMBL" id="KAF5456357.1"/>
    </source>
</evidence>
<reference evidence="2" key="1">
    <citation type="submission" date="2015-10" db="EMBL/GenBank/DDBJ databases">
        <authorList>
            <person name="Martinez-Garcia P.J."/>
            <person name="Crepeau M.W."/>
            <person name="Puiu D."/>
            <person name="Gonzalez-Ibeas D."/>
            <person name="Whalen J."/>
            <person name="Stevens K."/>
            <person name="Paul R."/>
            <person name="Butterfield T."/>
            <person name="Britton M."/>
            <person name="Reagan R."/>
            <person name="Chakraborty S."/>
            <person name="Walawage S.L."/>
            <person name="Vasquez-Gross H.A."/>
            <person name="Cardeno C."/>
            <person name="Famula R."/>
            <person name="Pratt K."/>
            <person name="Kuruganti S."/>
            <person name="Aradhya M.K."/>
            <person name="Leslie C.A."/>
            <person name="Dandekar A.M."/>
            <person name="Salzberg S.L."/>
            <person name="Wegrzyn J.L."/>
            <person name="Langley C.H."/>
            <person name="Neale D.B."/>
        </authorList>
    </citation>
    <scope>NUCLEOTIDE SEQUENCE</scope>
    <source>
        <tissue evidence="2">Leaves</tissue>
    </source>
</reference>
<sequence>MNEKQISGDSDINQSREVSMDVDVGLQGENHTQNFQPQDFSMNSDENTGNETLFSNHGHYMQHASNLSTLWGINTWLLPLQLPHPTENPEDFINLHRKMLNDYYMDAVKYF</sequence>
<proteinExistence type="predicted"/>
<dbReference type="AlphaFoldDB" id="A0A833UFV7"/>
<feature type="region of interest" description="Disordered" evidence="1">
    <location>
        <begin position="29"/>
        <end position="49"/>
    </location>
</feature>
<reference evidence="2" key="2">
    <citation type="submission" date="2020-03" db="EMBL/GenBank/DDBJ databases">
        <title>Walnut 2.0.</title>
        <authorList>
            <person name="Marrano A."/>
            <person name="Britton M."/>
            <person name="Zimin A.V."/>
            <person name="Zaini P.A."/>
            <person name="Workman R."/>
            <person name="Puiu D."/>
            <person name="Bianco L."/>
            <person name="Allen B.J."/>
            <person name="Troggio M."/>
            <person name="Leslie C.A."/>
            <person name="Timp W."/>
            <person name="Dendekar A."/>
            <person name="Salzberg S.L."/>
            <person name="Neale D.B."/>
        </authorList>
    </citation>
    <scope>NUCLEOTIDE SEQUENCE</scope>
    <source>
        <tissue evidence="2">Leaves</tissue>
    </source>
</reference>
<name>A0A833UFV7_JUGRE</name>
<dbReference type="Gramene" id="Jr11_25680_p2">
    <property type="protein sequence ID" value="cds.Jr11_25680_p2"/>
    <property type="gene ID" value="Jr11_25680"/>
</dbReference>
<dbReference type="EMBL" id="LIHL02000011">
    <property type="protein sequence ID" value="KAF5456357.1"/>
    <property type="molecule type" value="Genomic_DNA"/>
</dbReference>
<dbReference type="Proteomes" id="UP000619265">
    <property type="component" value="Unassembled WGS sequence"/>
</dbReference>
<evidence type="ECO:0000256" key="1">
    <source>
        <dbReference type="SAM" id="MobiDB-lite"/>
    </source>
</evidence>
<protein>
    <submittedName>
        <fullName evidence="2">Uncharacterized protein</fullName>
    </submittedName>
</protein>
<dbReference type="PANTHER" id="PTHR36720">
    <property type="entry name" value="TAF RNA POLYMERASE I SUBUNIT A"/>
    <property type="match status" value="1"/>
</dbReference>
<comment type="caution">
    <text evidence="2">The sequence shown here is derived from an EMBL/GenBank/DDBJ whole genome shotgun (WGS) entry which is preliminary data.</text>
</comment>
<evidence type="ECO:0000313" key="3">
    <source>
        <dbReference type="Proteomes" id="UP000619265"/>
    </source>
</evidence>